<dbReference type="InterPro" id="IPR011805">
    <property type="entry name" value="RNase_R"/>
</dbReference>
<dbReference type="NCBIfam" id="NF008648">
    <property type="entry name" value="PRK11642.1"/>
    <property type="match status" value="1"/>
</dbReference>
<accession>C7R8W3</accession>
<dbReference type="Gene3D" id="2.40.50.140">
    <property type="entry name" value="Nucleic acid-binding proteins"/>
    <property type="match status" value="2"/>
</dbReference>
<dbReference type="InterPro" id="IPR013223">
    <property type="entry name" value="RNase_B_OB_dom"/>
</dbReference>
<dbReference type="GO" id="GO:0005829">
    <property type="term" value="C:cytosol"/>
    <property type="evidence" value="ECO:0007669"/>
    <property type="project" value="TreeGrafter"/>
</dbReference>
<evidence type="ECO:0000256" key="9">
    <source>
        <dbReference type="SAM" id="MobiDB-lite"/>
    </source>
</evidence>
<comment type="catalytic activity">
    <reaction evidence="1 8">
        <text>Exonucleolytic cleavage in the 3'- to 5'-direction to yield nucleoside 5'-phosphates.</text>
        <dbReference type="EC" id="3.1.13.1"/>
    </reaction>
</comment>
<comment type="subcellular location">
    <subcellularLocation>
        <location evidence="2 8">Cytoplasm</location>
    </subcellularLocation>
</comment>
<dbReference type="EMBL" id="CP001707">
    <property type="protein sequence ID" value="ACV25976.1"/>
    <property type="molecule type" value="Genomic_DNA"/>
</dbReference>
<dbReference type="InterPro" id="IPR050180">
    <property type="entry name" value="RNR_Ribonuclease"/>
</dbReference>
<dbReference type="InterPro" id="IPR040476">
    <property type="entry name" value="CSD2"/>
</dbReference>
<keyword evidence="5 8" id="KW-0378">Hydrolase</keyword>
<dbReference type="EC" id="3.1.13.1" evidence="8"/>
<evidence type="ECO:0000313" key="11">
    <source>
        <dbReference type="EMBL" id="ACV25976.1"/>
    </source>
</evidence>
<dbReference type="Pfam" id="PF00575">
    <property type="entry name" value="S1"/>
    <property type="match status" value="1"/>
</dbReference>
<dbReference type="Pfam" id="PF17876">
    <property type="entry name" value="CSD2"/>
    <property type="match status" value="1"/>
</dbReference>
<evidence type="ECO:0000256" key="5">
    <source>
        <dbReference type="ARBA" id="ARBA00022801"/>
    </source>
</evidence>
<dbReference type="OrthoDB" id="9764149at2"/>
<dbReference type="PANTHER" id="PTHR23355:SF9">
    <property type="entry name" value="DIS3-LIKE EXONUCLEASE 2"/>
    <property type="match status" value="1"/>
</dbReference>
<dbReference type="PANTHER" id="PTHR23355">
    <property type="entry name" value="RIBONUCLEASE"/>
    <property type="match status" value="1"/>
</dbReference>
<comment type="similarity">
    <text evidence="8">Belongs to the RNR ribonuclease family. RNase R subfamily.</text>
</comment>
<dbReference type="NCBIfam" id="TIGR00358">
    <property type="entry name" value="3_prime_RNase"/>
    <property type="match status" value="1"/>
</dbReference>
<evidence type="ECO:0000256" key="1">
    <source>
        <dbReference type="ARBA" id="ARBA00001849"/>
    </source>
</evidence>
<dbReference type="Pfam" id="PF08461">
    <property type="entry name" value="WHD_RNase_R"/>
    <property type="match status" value="1"/>
</dbReference>
<keyword evidence="4 8" id="KW-0540">Nuclease</keyword>
<dbReference type="Pfam" id="PF00773">
    <property type="entry name" value="RNB"/>
    <property type="match status" value="1"/>
</dbReference>
<dbReference type="AlphaFoldDB" id="C7R8W3"/>
<evidence type="ECO:0000256" key="6">
    <source>
        <dbReference type="ARBA" id="ARBA00022839"/>
    </source>
</evidence>
<keyword evidence="12" id="KW-1185">Reference proteome</keyword>
<dbReference type="GO" id="GO:0006402">
    <property type="term" value="P:mRNA catabolic process"/>
    <property type="evidence" value="ECO:0007669"/>
    <property type="project" value="TreeGrafter"/>
</dbReference>
<dbReference type="Proteomes" id="UP000001231">
    <property type="component" value="Chromosome"/>
</dbReference>
<evidence type="ECO:0000256" key="8">
    <source>
        <dbReference type="HAMAP-Rule" id="MF_01895"/>
    </source>
</evidence>
<evidence type="ECO:0000259" key="10">
    <source>
        <dbReference type="PROSITE" id="PS50126"/>
    </source>
</evidence>
<sequence>MSKRKNQDPQAELESQRYNNPIASRQFILQQLKEAGEPVSLDQLAKRLEMKEPEQIEALQKRLNAMERDGQLLCNRKGRFCLVDATDLVRGKVLAHRDGYGYLALEKGGDDWYLSPREMHSVFHGDKVLARVRNVDRRGRTEGAIVEILDGSTSHIVGRLHEENGLRFVTSEDPRILHDLMISPDDSMNAEVGQVVVAQIVQRPKRNQHARGIITEVLGDYLSAGMEIEIAIRNHQIPHEWPDDVLSEVGELPVDVTEKDWQGRVDLRKLPLVTIDGDDARDFDDAVYCRRKAKGGWTLWVAIADVSHYVRPGTALDDEAIERGNSVYFPEFVVPMLPELLSNGLCSLKPKVDRLCMVAEMSLSATGQVTATKFYPAVMHSHARFTYEKVWGILSGDEALQKEYAPLVGDIKELHELFKARLKLKEGRGAIEFETTETQIVFDENKKIEKIVGRVRNDAHKIIEECMICANVAAAEFIEKYEKPGVYRVHEGPSEERLEKFRAFLGELGIFLFGGSTPEPKHYRELHDAISERPDQELIQTMMLRSMMQAVYSPDNQGHFGLAFDSYTHFTSPIRRYPDLLVHRIIKAILAREFDAPGTDGGVDYQEKELVAYSEHSSMTERRADLATRDVVDWLKCEYMLTRVGEEYWGTISSVTSFGIFVALDELFVEGLIHISELGDDYYHFDALKMRLIGEHKRQSYRVGDRVKIKVANVDMDQRNIDFALLDREYVKREEPKGQERKKLYAKAKKPGSLSGDGKKGKDGKKRRDYRKGSSKGAKPESGSAKKGAKNAKPKRGKNGKKKAK</sequence>
<dbReference type="HOGENOM" id="CLU_002333_7_0_6"/>
<dbReference type="SUPFAM" id="SSF50249">
    <property type="entry name" value="Nucleic acid-binding proteins"/>
    <property type="match status" value="4"/>
</dbReference>
<dbReference type="PROSITE" id="PS01175">
    <property type="entry name" value="RIBONUCLEASE_II"/>
    <property type="match status" value="1"/>
</dbReference>
<protein>
    <recommendedName>
        <fullName evidence="8">Ribonuclease R</fullName>
        <shortName evidence="8">RNase R</shortName>
        <ecNumber evidence="8">3.1.13.1</ecNumber>
    </recommendedName>
</protein>
<dbReference type="RefSeq" id="WP_012800490.1">
    <property type="nucleotide sequence ID" value="NC_013166.1"/>
</dbReference>
<comment type="function">
    <text evidence="8">3'-5' exoribonuclease that releases 5'-nucleoside monophosphates and is involved in maturation of structured RNAs.</text>
</comment>
<evidence type="ECO:0000256" key="3">
    <source>
        <dbReference type="ARBA" id="ARBA00022490"/>
    </source>
</evidence>
<dbReference type="SMART" id="SM00316">
    <property type="entry name" value="S1"/>
    <property type="match status" value="2"/>
</dbReference>
<proteinExistence type="inferred from homology"/>
<dbReference type="InterPro" id="IPR012340">
    <property type="entry name" value="NA-bd_OB-fold"/>
</dbReference>
<dbReference type="STRING" id="523791.Kkor_0556"/>
<evidence type="ECO:0000256" key="7">
    <source>
        <dbReference type="ARBA" id="ARBA00022884"/>
    </source>
</evidence>
<dbReference type="CDD" id="cd04471">
    <property type="entry name" value="S1_RNase_R"/>
    <property type="match status" value="1"/>
</dbReference>
<dbReference type="FunCoup" id="C7R8W3">
    <property type="interactions" value="501"/>
</dbReference>
<dbReference type="PROSITE" id="PS50126">
    <property type="entry name" value="S1"/>
    <property type="match status" value="1"/>
</dbReference>
<dbReference type="Pfam" id="PF08206">
    <property type="entry name" value="OB_RNB"/>
    <property type="match status" value="1"/>
</dbReference>
<keyword evidence="7 8" id="KW-0694">RNA-binding</keyword>
<dbReference type="SMART" id="SM00357">
    <property type="entry name" value="CSP"/>
    <property type="match status" value="1"/>
</dbReference>
<dbReference type="InterPro" id="IPR022966">
    <property type="entry name" value="RNase_II/R_CS"/>
</dbReference>
<dbReference type="GO" id="GO:0003723">
    <property type="term" value="F:RNA binding"/>
    <property type="evidence" value="ECO:0007669"/>
    <property type="project" value="UniProtKB-UniRule"/>
</dbReference>
<evidence type="ECO:0000256" key="4">
    <source>
        <dbReference type="ARBA" id="ARBA00022722"/>
    </source>
</evidence>
<dbReference type="InterPro" id="IPR001900">
    <property type="entry name" value="RNase_II/R"/>
</dbReference>
<dbReference type="InterPro" id="IPR013668">
    <property type="entry name" value="RNase_R_HTH_12"/>
</dbReference>
<dbReference type="InParanoid" id="C7R8W3"/>
<feature type="compositionally biased region" description="Basic residues" evidence="9">
    <location>
        <begin position="762"/>
        <end position="774"/>
    </location>
</feature>
<feature type="region of interest" description="Disordered" evidence="9">
    <location>
        <begin position="737"/>
        <end position="805"/>
    </location>
</feature>
<organism evidence="11 12">
    <name type="scientific">Kangiella koreensis (strain DSM 16069 / JCM 12317 / KCTC 12182 / SW-125)</name>
    <dbReference type="NCBI Taxonomy" id="523791"/>
    <lineage>
        <taxon>Bacteria</taxon>
        <taxon>Pseudomonadati</taxon>
        <taxon>Pseudomonadota</taxon>
        <taxon>Gammaproteobacteria</taxon>
        <taxon>Kangiellales</taxon>
        <taxon>Kangiellaceae</taxon>
        <taxon>Kangiella</taxon>
    </lineage>
</organism>
<dbReference type="KEGG" id="kko:Kkor_0556"/>
<dbReference type="InterPro" id="IPR003029">
    <property type="entry name" value="S1_domain"/>
</dbReference>
<name>C7R8W3_KANKD</name>
<dbReference type="NCBIfam" id="TIGR02063">
    <property type="entry name" value="RNase_R"/>
    <property type="match status" value="1"/>
</dbReference>
<evidence type="ECO:0000256" key="2">
    <source>
        <dbReference type="ARBA" id="ARBA00004496"/>
    </source>
</evidence>
<feature type="domain" description="S1 motif" evidence="10">
    <location>
        <begin position="645"/>
        <end position="726"/>
    </location>
</feature>
<dbReference type="SMART" id="SM00955">
    <property type="entry name" value="RNB"/>
    <property type="match status" value="1"/>
</dbReference>
<keyword evidence="6 8" id="KW-0269">Exonuclease</keyword>
<gene>
    <name evidence="8" type="primary">rnr</name>
    <name evidence="11" type="ordered locus">Kkor_0556</name>
</gene>
<dbReference type="GO" id="GO:0008859">
    <property type="term" value="F:exoribonuclease II activity"/>
    <property type="evidence" value="ECO:0007669"/>
    <property type="project" value="UniProtKB-UniRule"/>
</dbReference>
<reference evidence="11 12" key="1">
    <citation type="journal article" date="2009" name="Stand. Genomic Sci.">
        <title>Complete genome sequence of Kangiella koreensis type strain (SW-125).</title>
        <authorList>
            <person name="Han C."/>
            <person name="Sikorski J."/>
            <person name="Lapidus A."/>
            <person name="Nolan M."/>
            <person name="Glavina Del Rio T."/>
            <person name="Tice H."/>
            <person name="Cheng J.F."/>
            <person name="Lucas S."/>
            <person name="Chen F."/>
            <person name="Copeland A."/>
            <person name="Ivanova N."/>
            <person name="Mavromatis K."/>
            <person name="Ovchinnikova G."/>
            <person name="Pati A."/>
            <person name="Bruce D."/>
            <person name="Goodwin L."/>
            <person name="Pitluck S."/>
            <person name="Chen A."/>
            <person name="Palaniappan K."/>
            <person name="Land M."/>
            <person name="Hauser L."/>
            <person name="Chang Y.J."/>
            <person name="Jeffries C.D."/>
            <person name="Chain P."/>
            <person name="Saunders E."/>
            <person name="Brettin T."/>
            <person name="Goker M."/>
            <person name="Tindall B.J."/>
            <person name="Bristow J."/>
            <person name="Eisen J.A."/>
            <person name="Markowitz V."/>
            <person name="Hugenholtz P."/>
            <person name="Kyrpides N.C."/>
            <person name="Klenk H.P."/>
            <person name="Detter J.C."/>
        </authorList>
    </citation>
    <scope>NUCLEOTIDE SEQUENCE [LARGE SCALE GENOMIC DNA]</scope>
    <source>
        <strain evidence="12">DSM 16069 / KCTC 12182 / SW-125</strain>
    </source>
</reference>
<dbReference type="HAMAP" id="MF_01895">
    <property type="entry name" value="RNase_R"/>
    <property type="match status" value="1"/>
</dbReference>
<keyword evidence="3 8" id="KW-0963">Cytoplasm</keyword>
<dbReference type="InterPro" id="IPR011129">
    <property type="entry name" value="CSD"/>
</dbReference>
<dbReference type="eggNOG" id="COG0557">
    <property type="taxonomic scope" value="Bacteria"/>
</dbReference>
<feature type="compositionally biased region" description="Basic residues" evidence="9">
    <location>
        <begin position="787"/>
        <end position="805"/>
    </location>
</feature>
<dbReference type="InterPro" id="IPR004476">
    <property type="entry name" value="RNase_II/RNase_R"/>
</dbReference>
<evidence type="ECO:0000313" key="12">
    <source>
        <dbReference type="Proteomes" id="UP000001231"/>
    </source>
</evidence>